<name>J9Q560_OSTED</name>
<organism evidence="2">
    <name type="scientific">Ostrea edulis</name>
    <name type="common">Native oyster</name>
    <name type="synonym">European flat oyster</name>
    <dbReference type="NCBI Taxonomy" id="37623"/>
    <lineage>
        <taxon>Eukaryota</taxon>
        <taxon>Metazoa</taxon>
        <taxon>Spiralia</taxon>
        <taxon>Lophotrochozoa</taxon>
        <taxon>Mollusca</taxon>
        <taxon>Bivalvia</taxon>
        <taxon>Autobranchia</taxon>
        <taxon>Pteriomorphia</taxon>
        <taxon>Ostreida</taxon>
        <taxon>Ostreoidea</taxon>
        <taxon>Ostreidae</taxon>
        <taxon>Ostrea</taxon>
    </lineage>
</organism>
<feature type="non-terminal residue" evidence="2">
    <location>
        <position position="112"/>
    </location>
</feature>
<feature type="non-terminal residue" evidence="2">
    <location>
        <position position="1"/>
    </location>
</feature>
<feature type="compositionally biased region" description="Basic and acidic residues" evidence="1">
    <location>
        <begin position="24"/>
        <end position="37"/>
    </location>
</feature>
<feature type="region of interest" description="Disordered" evidence="1">
    <location>
        <begin position="1"/>
        <end position="112"/>
    </location>
</feature>
<protein>
    <submittedName>
        <fullName evidence="2">Uncharacterized protein</fullName>
    </submittedName>
</protein>
<evidence type="ECO:0000313" key="2">
    <source>
        <dbReference type="EMBL" id="AFJ91784.1"/>
    </source>
</evidence>
<dbReference type="AlphaFoldDB" id="J9Q560"/>
<feature type="compositionally biased region" description="Basic and acidic residues" evidence="1">
    <location>
        <begin position="84"/>
        <end position="94"/>
    </location>
</feature>
<sequence>TEKDMQTQDGNLNGVNNEVFSAAELEKAEDDISKEMQENLQEVESDSQSEAQEVLDESKEQREEPDNSQEVSSETCNESNAVEESSKSSERDILQKGCSSNPSSPVNIDLGS</sequence>
<feature type="compositionally biased region" description="Polar residues" evidence="1">
    <location>
        <begin position="7"/>
        <end position="19"/>
    </location>
</feature>
<reference evidence="2" key="1">
    <citation type="journal article" date="2013" name="Mar. Biotechnol.">
        <title>Identification of relevant cancer related-genes in the flat oyster Ostrea edulis affected by disseminated neoplasia.</title>
        <authorList>
            <person name="Martin-Gomez L."/>
            <person name="Villalba A."/>
            <person name="Carballal M.J."/>
            <person name="Abollo E."/>
        </authorList>
    </citation>
    <scope>NUCLEOTIDE SEQUENCE</scope>
    <source>
        <strain evidence="2">M13F.59</strain>
    </source>
</reference>
<dbReference type="EMBL" id="JN091842">
    <property type="protein sequence ID" value="AFJ91784.1"/>
    <property type="molecule type" value="mRNA"/>
</dbReference>
<feature type="compositionally biased region" description="Basic and acidic residues" evidence="1">
    <location>
        <begin position="56"/>
        <end position="65"/>
    </location>
</feature>
<feature type="compositionally biased region" description="Polar residues" evidence="1">
    <location>
        <begin position="97"/>
        <end position="106"/>
    </location>
</feature>
<evidence type="ECO:0000256" key="1">
    <source>
        <dbReference type="SAM" id="MobiDB-lite"/>
    </source>
</evidence>
<feature type="compositionally biased region" description="Polar residues" evidence="1">
    <location>
        <begin position="68"/>
        <end position="83"/>
    </location>
</feature>
<accession>J9Q560</accession>
<proteinExistence type="evidence at transcript level"/>